<dbReference type="Proteomes" id="UP000321578">
    <property type="component" value="Unassembled WGS sequence"/>
</dbReference>
<keyword evidence="1" id="KW-0732">Signal</keyword>
<reference evidence="2 3" key="1">
    <citation type="submission" date="2019-08" db="EMBL/GenBank/DDBJ databases">
        <title>Genomes of Subsaximicrobium wynnwilliamsii strains.</title>
        <authorList>
            <person name="Bowman J.P."/>
        </authorList>
    </citation>
    <scope>NUCLEOTIDE SEQUENCE [LARGE SCALE GENOMIC DNA]</scope>
    <source>
        <strain evidence="2 3">2-80-2</strain>
    </source>
</reference>
<evidence type="ECO:0000313" key="3">
    <source>
        <dbReference type="Proteomes" id="UP000321578"/>
    </source>
</evidence>
<sequence length="796" mass="90433">MHKPLTFRLNRNFSIAVFLFCFSLFSFLVEAQTANNSLLDNFQAYTKLPREVTYGHLNKSTLIKGETLGFAIYVYDKNLKAPSNSTTNIYCSLENESGEVLKKSLILAENGVANGVFEIDSLFDSGNYIFKAYSNWMKNFNEQNFYIENLKIINPEDYKKEVTTNSQDIDVQFLPEGGHLIANVNNSIGVTIKNNLGYGIPNLSAGVYDNTGTEITNFKTNALGLGKFSIKPVDQERYTVKIKEVETPQINLSPAESIGLNLKLTDLGNRVALSIRTNPETLSQIESKPYKLSIHNGNLITIVDFNFGSELEVTKVLNYENLFEGINIFTVFNEDGQPILERLFFKYDGIGIVKSETIVTKREPDSVVVTVPFEAAFSEKFSSLSVSILPEHTKSNNNHQNIISQVYLQPYVRGFIENAKYYFQDIDRQKKYELDMLLLTQGWSSYDWTNVFSHTPEVGFEFENGISFKANTRNSKEDQFVVYPLKNSPTVMTNIKEGQKSFEVKGLLPEDDEKINIGGISNRENVNKPSIYLQFYPSKVPSLEKYAKFLPVKENRPFEGNENDPILVRAFEEIQALDEVVITAQKEVDRIEKITRRHNGRVDVFDDIQRNSFIDFASYISSRGFVVNQTATDLNISTARTISLNASRTPLIYMDNFLLNDFSILLNYDMANVDYIVIDKSGLGEGMRGAAGVIKIFTDPRVMLNSPLNRDVTQIVDIPLTFTSPKKFYTPKYTYYRSNFFQNYGVIGWEPKLKIDSNGNLNFKIPDTGNERLKLFIEGVANDDEFVTEEKTIVIN</sequence>
<dbReference type="OrthoDB" id="679547at2"/>
<organism evidence="2 3">
    <name type="scientific">Subsaximicrobium wynnwilliamsii</name>
    <dbReference type="NCBI Taxonomy" id="291179"/>
    <lineage>
        <taxon>Bacteria</taxon>
        <taxon>Pseudomonadati</taxon>
        <taxon>Bacteroidota</taxon>
        <taxon>Flavobacteriia</taxon>
        <taxon>Flavobacteriales</taxon>
        <taxon>Flavobacteriaceae</taxon>
        <taxon>Subsaximicrobium</taxon>
    </lineage>
</organism>
<comment type="caution">
    <text evidence="2">The sequence shown here is derived from an EMBL/GenBank/DDBJ whole genome shotgun (WGS) entry which is preliminary data.</text>
</comment>
<evidence type="ECO:0000313" key="2">
    <source>
        <dbReference type="EMBL" id="TXD87854.1"/>
    </source>
</evidence>
<dbReference type="Gene3D" id="2.60.40.1930">
    <property type="match status" value="1"/>
</dbReference>
<feature type="chain" id="PRO_5022671722" description="TonB-dependent receptor plug domain-containing protein" evidence="1">
    <location>
        <begin position="32"/>
        <end position="796"/>
    </location>
</feature>
<protein>
    <recommendedName>
        <fullName evidence="4">TonB-dependent receptor plug domain-containing protein</fullName>
    </recommendedName>
</protein>
<name>A0A5C6ZG49_9FLAO</name>
<proteinExistence type="predicted"/>
<gene>
    <name evidence="2" type="ORF">ESY86_15395</name>
</gene>
<keyword evidence="3" id="KW-1185">Reference proteome</keyword>
<dbReference type="RefSeq" id="WP_147087484.1">
    <property type="nucleotide sequence ID" value="NZ_VORM01000018.1"/>
</dbReference>
<feature type="signal peptide" evidence="1">
    <location>
        <begin position="1"/>
        <end position="31"/>
    </location>
</feature>
<evidence type="ECO:0008006" key="4">
    <source>
        <dbReference type="Google" id="ProtNLM"/>
    </source>
</evidence>
<evidence type="ECO:0000256" key="1">
    <source>
        <dbReference type="SAM" id="SignalP"/>
    </source>
</evidence>
<dbReference type="EMBL" id="VORO01000019">
    <property type="protein sequence ID" value="TXD87854.1"/>
    <property type="molecule type" value="Genomic_DNA"/>
</dbReference>
<dbReference type="AlphaFoldDB" id="A0A5C6ZG49"/>
<accession>A0A5C6ZG49</accession>